<feature type="transmembrane region" description="Helical" evidence="1">
    <location>
        <begin position="254"/>
        <end position="275"/>
    </location>
</feature>
<name>A0A845MFU4_9PROT</name>
<evidence type="ECO:0000259" key="2">
    <source>
        <dbReference type="Pfam" id="PF00892"/>
    </source>
</evidence>
<feature type="transmembrane region" description="Helical" evidence="1">
    <location>
        <begin position="68"/>
        <end position="90"/>
    </location>
</feature>
<feature type="transmembrane region" description="Helical" evidence="1">
    <location>
        <begin position="35"/>
        <end position="56"/>
    </location>
</feature>
<dbReference type="OrthoDB" id="5243804at2"/>
<evidence type="ECO:0000313" key="4">
    <source>
        <dbReference type="Proteomes" id="UP000445696"/>
    </source>
</evidence>
<keyword evidence="1" id="KW-0812">Transmembrane</keyword>
<feature type="domain" description="EamA" evidence="2">
    <location>
        <begin position="164"/>
        <end position="298"/>
    </location>
</feature>
<accession>A0A845MFU4</accession>
<sequence length="300" mass="31964">MEAWIPITIFAAFFQNVRTALQKSLKGRLSTGGATYVRFLYGAPFALLYILGIAQFTDLPIPAPTGTFAMFAAIGGLTQILATGLLVALFSLKNFAVGTTYSKTETVQAAVFGIVILGEHVGMGATLAIAISFIGILLISMSSSAFTFRDFFSGWTSKAAGYGLLSGALFGVSAVSYRAAALDLGGEGAMAQAAFTLVCVLFFQTIVMSIYLPIREPGQLTAVLKNWRVAVLVGLTGMLGSVGWFTAMTLQNAAYVRALGQVELVFTFIASYFFFKEKTNRIEAAGILLIVFGILLLLLD</sequence>
<dbReference type="PANTHER" id="PTHR22911">
    <property type="entry name" value="ACYL-MALONYL CONDENSING ENZYME-RELATED"/>
    <property type="match status" value="1"/>
</dbReference>
<dbReference type="RefSeq" id="WP_161338939.1">
    <property type="nucleotide sequence ID" value="NZ_JBHSDG010000005.1"/>
</dbReference>
<keyword evidence="1" id="KW-0472">Membrane</keyword>
<comment type="caution">
    <text evidence="3">The sequence shown here is derived from an EMBL/GenBank/DDBJ whole genome shotgun (WGS) entry which is preliminary data.</text>
</comment>
<dbReference type="Proteomes" id="UP000445696">
    <property type="component" value="Unassembled WGS sequence"/>
</dbReference>
<dbReference type="Gene3D" id="1.10.3730.20">
    <property type="match status" value="1"/>
</dbReference>
<feature type="domain" description="EamA" evidence="2">
    <location>
        <begin position="5"/>
        <end position="141"/>
    </location>
</feature>
<dbReference type="GO" id="GO:0016020">
    <property type="term" value="C:membrane"/>
    <property type="evidence" value="ECO:0007669"/>
    <property type="project" value="InterPro"/>
</dbReference>
<protein>
    <submittedName>
        <fullName evidence="3">EamA family transporter</fullName>
    </submittedName>
</protein>
<feature type="transmembrane region" description="Helical" evidence="1">
    <location>
        <begin position="159"/>
        <end position="177"/>
    </location>
</feature>
<organism evidence="3 4">
    <name type="scientific">Sneathiella chungangensis</name>
    <dbReference type="NCBI Taxonomy" id="1418234"/>
    <lineage>
        <taxon>Bacteria</taxon>
        <taxon>Pseudomonadati</taxon>
        <taxon>Pseudomonadota</taxon>
        <taxon>Alphaproteobacteria</taxon>
        <taxon>Sneathiellales</taxon>
        <taxon>Sneathiellaceae</taxon>
        <taxon>Sneathiella</taxon>
    </lineage>
</organism>
<feature type="transmembrane region" description="Helical" evidence="1">
    <location>
        <begin position="226"/>
        <end position="248"/>
    </location>
</feature>
<dbReference type="SUPFAM" id="SSF103481">
    <property type="entry name" value="Multidrug resistance efflux transporter EmrE"/>
    <property type="match status" value="2"/>
</dbReference>
<feature type="transmembrane region" description="Helical" evidence="1">
    <location>
        <begin position="110"/>
        <end position="139"/>
    </location>
</feature>
<dbReference type="InterPro" id="IPR000620">
    <property type="entry name" value="EamA_dom"/>
</dbReference>
<evidence type="ECO:0000313" key="3">
    <source>
        <dbReference type="EMBL" id="MZR22502.1"/>
    </source>
</evidence>
<keyword evidence="4" id="KW-1185">Reference proteome</keyword>
<dbReference type="AlphaFoldDB" id="A0A845MFU4"/>
<reference evidence="3 4" key="1">
    <citation type="journal article" date="2014" name="Int. J. Syst. Evol. Microbiol.">
        <title>Sneathiella chungangensis sp. nov., isolated from a marine sand, and emended description of the genus Sneathiella.</title>
        <authorList>
            <person name="Siamphan C."/>
            <person name="Kim H."/>
            <person name="Lee J.S."/>
            <person name="Kim W."/>
        </authorList>
    </citation>
    <scope>NUCLEOTIDE SEQUENCE [LARGE SCALE GENOMIC DNA]</scope>
    <source>
        <strain evidence="3 4">KCTC 32476</strain>
    </source>
</reference>
<gene>
    <name evidence="3" type="ORF">GQF03_09165</name>
</gene>
<keyword evidence="1" id="KW-1133">Transmembrane helix</keyword>
<dbReference type="Pfam" id="PF00892">
    <property type="entry name" value="EamA"/>
    <property type="match status" value="2"/>
</dbReference>
<evidence type="ECO:0000256" key="1">
    <source>
        <dbReference type="SAM" id="Phobius"/>
    </source>
</evidence>
<feature type="transmembrane region" description="Helical" evidence="1">
    <location>
        <begin position="189"/>
        <end position="214"/>
    </location>
</feature>
<proteinExistence type="predicted"/>
<dbReference type="InterPro" id="IPR037185">
    <property type="entry name" value="EmrE-like"/>
</dbReference>
<dbReference type="EMBL" id="WTVA01000003">
    <property type="protein sequence ID" value="MZR22502.1"/>
    <property type="molecule type" value="Genomic_DNA"/>
</dbReference>
<feature type="transmembrane region" description="Helical" evidence="1">
    <location>
        <begin position="282"/>
        <end position="299"/>
    </location>
</feature>
<dbReference type="PANTHER" id="PTHR22911:SF137">
    <property type="entry name" value="SOLUTE CARRIER FAMILY 35 MEMBER G2-RELATED"/>
    <property type="match status" value="1"/>
</dbReference>